<protein>
    <recommendedName>
        <fullName evidence="2">Response regulatory domain-containing protein</fullName>
    </recommendedName>
</protein>
<dbReference type="RefSeq" id="WP_072282762.1">
    <property type="nucleotide sequence ID" value="NZ_CP015519.1"/>
</dbReference>
<accession>A0A1L3GLJ9</accession>
<feature type="domain" description="Response regulatory" evidence="2">
    <location>
        <begin position="163"/>
        <end position="287"/>
    </location>
</feature>
<dbReference type="GO" id="GO:0000160">
    <property type="term" value="P:phosphorelay signal transduction system"/>
    <property type="evidence" value="ECO:0007669"/>
    <property type="project" value="InterPro"/>
</dbReference>
<evidence type="ECO:0000313" key="3">
    <source>
        <dbReference type="EMBL" id="APG26802.1"/>
    </source>
</evidence>
<proteinExistence type="predicted"/>
<reference evidence="3 4" key="1">
    <citation type="journal article" date="2017" name="Genome Announc.">
        <title>Complete Genome Sequences of Two Acetylene-Fermenting Pelobacter acetylenicus Strains.</title>
        <authorList>
            <person name="Sutton J.M."/>
            <person name="Baesman S.M."/>
            <person name="Fierst J.L."/>
            <person name="Poret-Peterson A.T."/>
            <person name="Oremland R.S."/>
            <person name="Dunlap D.S."/>
            <person name="Akob D.M."/>
        </authorList>
    </citation>
    <scope>NUCLEOTIDE SEQUENCE [LARGE SCALE GENOMIC DNA]</scope>
    <source>
        <strain evidence="3 4">SFB93</strain>
    </source>
</reference>
<dbReference type="InterPro" id="IPR001789">
    <property type="entry name" value="Sig_transdc_resp-reg_receiver"/>
</dbReference>
<feature type="modified residue" description="4-aspartylphosphate" evidence="1">
    <location>
        <position position="216"/>
    </location>
</feature>
<dbReference type="PANTHER" id="PTHR36304">
    <property type="entry name" value="DOMAIN GTPASE-ACTIVATING PROTEIN, PUTATIVE-RELATED-RELATED"/>
    <property type="match status" value="1"/>
</dbReference>
<evidence type="ECO:0000313" key="4">
    <source>
        <dbReference type="Proteomes" id="UP000182517"/>
    </source>
</evidence>
<sequence>MSLSGRLEDLQLRDLLQILGLSRNSGLLQLTSGENRAELLFSEGLVVSALQNVEESSHNAPLPSNSDDMALRRRAMSQLVRELMHWDQGDFSFKAVQVAETIHHTASEEHVCLDQGVSLDELLREEPIVLPLSGSAPEEPILVHKQNNSVKPESVGRAGTMPDVLLVDDDAGVAENLVKALVRKGLNARAFSCGKAFLDAATSAWKDDHSPLLIIDLIMPRLHGGGILGGLELVEQVHSLRPDQLCLVYSDTPCPEVERRLQKLGVAELLSKPMSRISGGDDDSAAVNDFCDAIAKQSAVLLGVPSPAPEENSLEETASAASSVVSSANSGTMMDVPSAGMGVLKGMLQELQAAESREQVMLLVLRFASEVLGRAVLFSVGKEHIVGLGQFGYGNAEVSVDEKVRKIRLPLAETSSLSDILERPGIRYGLLGEGAWDTYLRQELGLSKDCEVFIGSLVSDGRVLAILCGDKQDAQQDIADSYALEIFLQQAGIILENLQIRGQLQGLADLLGKTFDC</sequence>
<dbReference type="Pfam" id="PF00072">
    <property type="entry name" value="Response_reg"/>
    <property type="match status" value="1"/>
</dbReference>
<dbReference type="InterPro" id="IPR025497">
    <property type="entry name" value="PatA-like_N"/>
</dbReference>
<dbReference type="OrthoDB" id="9812510at2"/>
<dbReference type="STRING" id="1842532.A7E78_02385"/>
<evidence type="ECO:0000259" key="2">
    <source>
        <dbReference type="PROSITE" id="PS50110"/>
    </source>
</evidence>
<dbReference type="KEGG" id="pef:A7E78_02385"/>
<name>A0A1L3GLJ9_9BACT</name>
<keyword evidence="4" id="KW-1185">Reference proteome</keyword>
<gene>
    <name evidence="3" type="ORF">A7E78_02385</name>
</gene>
<dbReference type="Proteomes" id="UP000182517">
    <property type="component" value="Chromosome"/>
</dbReference>
<dbReference type="PANTHER" id="PTHR36304:SF4">
    <property type="entry name" value="DUF4388 DOMAIN-CONTAINING PROTEIN"/>
    <property type="match status" value="1"/>
</dbReference>
<dbReference type="AlphaFoldDB" id="A0A1L3GLJ9"/>
<dbReference type="Pfam" id="PF14332">
    <property type="entry name" value="DUF4388"/>
    <property type="match status" value="1"/>
</dbReference>
<evidence type="ECO:0000256" key="1">
    <source>
        <dbReference type="PROSITE-ProRule" id="PRU00169"/>
    </source>
</evidence>
<dbReference type="SUPFAM" id="SSF52172">
    <property type="entry name" value="CheY-like"/>
    <property type="match status" value="1"/>
</dbReference>
<keyword evidence="1" id="KW-0597">Phosphoprotein</keyword>
<organism evidence="3 4">
    <name type="scientific">Syntrophotalea acetylenivorans</name>
    <dbReference type="NCBI Taxonomy" id="1842532"/>
    <lineage>
        <taxon>Bacteria</taxon>
        <taxon>Pseudomonadati</taxon>
        <taxon>Thermodesulfobacteriota</taxon>
        <taxon>Desulfuromonadia</taxon>
        <taxon>Desulfuromonadales</taxon>
        <taxon>Syntrophotaleaceae</taxon>
        <taxon>Syntrophotalea</taxon>
    </lineage>
</organism>
<dbReference type="PROSITE" id="PS50110">
    <property type="entry name" value="RESPONSE_REGULATORY"/>
    <property type="match status" value="1"/>
</dbReference>
<dbReference type="InterPro" id="IPR011006">
    <property type="entry name" value="CheY-like_superfamily"/>
</dbReference>
<dbReference type="EMBL" id="CP015519">
    <property type="protein sequence ID" value="APG26802.1"/>
    <property type="molecule type" value="Genomic_DNA"/>
</dbReference>
<dbReference type="Gene3D" id="3.40.50.2300">
    <property type="match status" value="1"/>
</dbReference>